<sequence>METPCNRDQETAGPLSSHVAHAKTPNLSSEKSHGECQLILRTETATGERVSLLLPRLECNGMISAYHNFRLLGSGNSPASASHVAGITGTHHHAQLIFCIFSRDGVSPC</sequence>
<keyword evidence="3" id="KW-1185">Reference proteome</keyword>
<dbReference type="AlphaFoldDB" id="A0A8I3VX95"/>
<evidence type="ECO:0000313" key="2">
    <source>
        <dbReference type="Ensembl" id="ENSCJAP00000080598.1"/>
    </source>
</evidence>
<evidence type="ECO:0000256" key="1">
    <source>
        <dbReference type="SAM" id="MobiDB-lite"/>
    </source>
</evidence>
<reference evidence="2" key="3">
    <citation type="submission" date="2025-09" db="UniProtKB">
        <authorList>
            <consortium name="Ensembl"/>
        </authorList>
    </citation>
    <scope>IDENTIFICATION</scope>
</reference>
<feature type="compositionally biased region" description="Basic and acidic residues" evidence="1">
    <location>
        <begin position="1"/>
        <end position="10"/>
    </location>
</feature>
<dbReference type="Proteomes" id="UP000008225">
    <property type="component" value="Chromosome 6"/>
</dbReference>
<accession>A0A8I3VX95</accession>
<evidence type="ECO:0000313" key="3">
    <source>
        <dbReference type="Proteomes" id="UP000008225"/>
    </source>
</evidence>
<proteinExistence type="predicted"/>
<dbReference type="PRINTS" id="PR02045">
    <property type="entry name" value="F138DOMAIN"/>
</dbReference>
<dbReference type="PANTHER" id="PTHR12138:SF162">
    <property type="entry name" value="CHROMOSOME UNDETERMINED SCAFFOLD_275, WHOLE GENOME SHOTGUN SEQUENCE"/>
    <property type="match status" value="1"/>
</dbReference>
<organism evidence="2 3">
    <name type="scientific">Callithrix jacchus</name>
    <name type="common">White-tufted-ear marmoset</name>
    <name type="synonym">Simia Jacchus</name>
    <dbReference type="NCBI Taxonomy" id="9483"/>
    <lineage>
        <taxon>Eukaryota</taxon>
        <taxon>Metazoa</taxon>
        <taxon>Chordata</taxon>
        <taxon>Craniata</taxon>
        <taxon>Vertebrata</taxon>
        <taxon>Euteleostomi</taxon>
        <taxon>Mammalia</taxon>
        <taxon>Eutheria</taxon>
        <taxon>Euarchontoglires</taxon>
        <taxon>Primates</taxon>
        <taxon>Haplorrhini</taxon>
        <taxon>Platyrrhini</taxon>
        <taxon>Cebidae</taxon>
        <taxon>Callitrichinae</taxon>
        <taxon>Callithrix</taxon>
        <taxon>Callithrix</taxon>
    </lineage>
</organism>
<reference evidence="2 3" key="1">
    <citation type="submission" date="2009-03" db="EMBL/GenBank/DDBJ databases">
        <authorList>
            <person name="Warren W."/>
            <person name="Ye L."/>
            <person name="Minx P."/>
            <person name="Worley K."/>
            <person name="Gibbs R."/>
            <person name="Wilson R.K."/>
        </authorList>
    </citation>
    <scope>NUCLEOTIDE SEQUENCE [LARGE SCALE GENOMIC DNA]</scope>
</reference>
<reference evidence="2" key="2">
    <citation type="submission" date="2025-08" db="UniProtKB">
        <authorList>
            <consortium name="Ensembl"/>
        </authorList>
    </citation>
    <scope>IDENTIFICATION</scope>
</reference>
<dbReference type="PANTHER" id="PTHR12138">
    <property type="entry name" value="PRIMATE-EXPANDED PROTEIN FAMILY"/>
    <property type="match status" value="1"/>
</dbReference>
<feature type="region of interest" description="Disordered" evidence="1">
    <location>
        <begin position="1"/>
        <end position="34"/>
    </location>
</feature>
<dbReference type="Ensembl" id="ENSCJAT00000127861.1">
    <property type="protein sequence ID" value="ENSCJAP00000080598.1"/>
    <property type="gene ID" value="ENSCJAG00000074526.1"/>
</dbReference>
<protein>
    <submittedName>
        <fullName evidence="2">Uncharacterized protein</fullName>
    </submittedName>
</protein>
<dbReference type="GeneTree" id="ENSGT00940000166898"/>
<name>A0A8I3VX95_CALJA</name>